<dbReference type="InterPro" id="IPR029044">
    <property type="entry name" value="Nucleotide-diphossugar_trans"/>
</dbReference>
<evidence type="ECO:0000313" key="2">
    <source>
        <dbReference type="EMBL" id="MCP2371302.1"/>
    </source>
</evidence>
<sequence>MPAAEVDLVVAAHDPRRDVARAVGSALGSAATARVIVVCHNTPVSGIAARLGVLADDPRVRLESLDDGVRSPAGPFNRGLELATARHVSIMGSDDELAPGAVDAWAAAAERHGADLVIPALRYAGGRLVPTPPTRPNRSVALDGVRDRLAYRSAPLGLIARERFGDLRFTEGLATGEDLLYSTRLWFSGARIARVRRGAEYLIHDDAERVTFTRRPLADDLAAVTGLVGDPWVLALGRSERVALAAKLWRIQMFGAVHYRAEAWTVDDRLALAELSRTLQAYAPAALDVLSRADHALIAAIDDPDLAHAEVDARSAARRRFTTPAALIPARAARFAAREAPLRFAAATWLAGRS</sequence>
<organism evidence="2 3">
    <name type="scientific">Agromyces terreus</name>
    <dbReference type="NCBI Taxonomy" id="424795"/>
    <lineage>
        <taxon>Bacteria</taxon>
        <taxon>Bacillati</taxon>
        <taxon>Actinomycetota</taxon>
        <taxon>Actinomycetes</taxon>
        <taxon>Micrococcales</taxon>
        <taxon>Microbacteriaceae</taxon>
        <taxon>Agromyces</taxon>
    </lineage>
</organism>
<dbReference type="Pfam" id="PF00535">
    <property type="entry name" value="Glycos_transf_2"/>
    <property type="match status" value="1"/>
</dbReference>
<comment type="caution">
    <text evidence="2">The sequence shown here is derived from an EMBL/GenBank/DDBJ whole genome shotgun (WGS) entry which is preliminary data.</text>
</comment>
<gene>
    <name evidence="2" type="ORF">BJ978_001978</name>
</gene>
<dbReference type="Proteomes" id="UP001139722">
    <property type="component" value="Unassembled WGS sequence"/>
</dbReference>
<accession>A0A9X2GZ58</accession>
<dbReference type="InterPro" id="IPR001173">
    <property type="entry name" value="Glyco_trans_2-like"/>
</dbReference>
<keyword evidence="3" id="KW-1185">Reference proteome</keyword>
<dbReference type="Gene3D" id="3.90.550.10">
    <property type="entry name" value="Spore Coat Polysaccharide Biosynthesis Protein SpsA, Chain A"/>
    <property type="match status" value="1"/>
</dbReference>
<evidence type="ECO:0000313" key="3">
    <source>
        <dbReference type="Proteomes" id="UP001139722"/>
    </source>
</evidence>
<dbReference type="RefSeq" id="WP_197738227.1">
    <property type="nucleotide sequence ID" value="NZ_BAAANU010000015.1"/>
</dbReference>
<protein>
    <recommendedName>
        <fullName evidence="1">Glycosyltransferase 2-like domain-containing protein</fullName>
    </recommendedName>
</protein>
<proteinExistence type="predicted"/>
<dbReference type="EMBL" id="JAMZDY010000001">
    <property type="protein sequence ID" value="MCP2371302.1"/>
    <property type="molecule type" value="Genomic_DNA"/>
</dbReference>
<dbReference type="AlphaFoldDB" id="A0A9X2GZ58"/>
<feature type="domain" description="Glycosyltransferase 2-like" evidence="1">
    <location>
        <begin position="56"/>
        <end position="134"/>
    </location>
</feature>
<reference evidence="2" key="1">
    <citation type="submission" date="2022-06" db="EMBL/GenBank/DDBJ databases">
        <title>Sequencing the genomes of 1000 actinobacteria strains.</title>
        <authorList>
            <person name="Klenk H.-P."/>
        </authorList>
    </citation>
    <scope>NUCLEOTIDE SEQUENCE</scope>
    <source>
        <strain evidence="2">DSM 22016</strain>
    </source>
</reference>
<name>A0A9X2GZ58_9MICO</name>
<evidence type="ECO:0000259" key="1">
    <source>
        <dbReference type="Pfam" id="PF00535"/>
    </source>
</evidence>
<dbReference type="SUPFAM" id="SSF53448">
    <property type="entry name" value="Nucleotide-diphospho-sugar transferases"/>
    <property type="match status" value="1"/>
</dbReference>